<protein>
    <submittedName>
        <fullName evidence="2">Putative portal protein</fullName>
    </submittedName>
</protein>
<dbReference type="AlphaFoldDB" id="A0A6H2A051"/>
<sequence>MRQLADFQAVLASIMELVEGSEFARIENIERSFAIYNGHHSEEFPRYDAETDDDYDRRINVDAYNINFVARIADTLTAYLYGSDIQRKCKDEAAQTLMEEHWKRTDMKLYMQGIKLTGAVSGTGFTVARWLPKDMPDTEIPIRYVPVDPAYVTLTFDPAEPTRVREVIIHYMYDDVTGVTMVDRHRGSTKIPHHYVEYISDEEWLIWIDDKLQDGTNGQRDLMNFKKFGGKNPFESVDVVFTVYRNYQINRSVYGVSDIKNVLPLNLKLDERKTDEGITISYHSTPALVGDFEMDGLIRGGNRMWQIPLGRKLDYLTWNNNIAASIQHSDRLLRDLITMGRLPEAAMFAEGIRQLRSAPALELAFAPAKEAVKVQRVTYGNAEVKRIQGDLRMLEILGGKRFESMDVELVWPQKFLPIDSFVEMETYRVRRELGLDTWEQQLKRDYPDMTDEQIAKHIEKCKADPLFGKGGGSFFSSPAEKSAEQEEPVRAPGGAKE</sequence>
<feature type="region of interest" description="Disordered" evidence="1">
    <location>
        <begin position="469"/>
        <end position="497"/>
    </location>
</feature>
<gene>
    <name evidence="2" type="ORF">TM448A03065_0010</name>
</gene>
<accession>A0A6H2A051</accession>
<name>A0A6H2A051_9ZZZZ</name>
<dbReference type="EMBL" id="MT144376">
    <property type="protein sequence ID" value="QJA52895.1"/>
    <property type="molecule type" value="Genomic_DNA"/>
</dbReference>
<reference evidence="2" key="1">
    <citation type="submission" date="2020-03" db="EMBL/GenBank/DDBJ databases">
        <title>The deep terrestrial virosphere.</title>
        <authorList>
            <person name="Holmfeldt K."/>
            <person name="Nilsson E."/>
            <person name="Simone D."/>
            <person name="Lopez-Fernandez M."/>
            <person name="Wu X."/>
            <person name="de Brujin I."/>
            <person name="Lundin D."/>
            <person name="Andersson A."/>
            <person name="Bertilsson S."/>
            <person name="Dopson M."/>
        </authorList>
    </citation>
    <scope>NUCLEOTIDE SEQUENCE</scope>
    <source>
        <strain evidence="2">TM448A03065</strain>
    </source>
</reference>
<feature type="compositionally biased region" description="Basic and acidic residues" evidence="1">
    <location>
        <begin position="481"/>
        <end position="497"/>
    </location>
</feature>
<evidence type="ECO:0000256" key="1">
    <source>
        <dbReference type="SAM" id="MobiDB-lite"/>
    </source>
</evidence>
<dbReference type="Pfam" id="PF05133">
    <property type="entry name" value="SPP1_portal"/>
    <property type="match status" value="1"/>
</dbReference>
<proteinExistence type="predicted"/>
<evidence type="ECO:0000313" key="2">
    <source>
        <dbReference type="EMBL" id="QJA52895.1"/>
    </source>
</evidence>
<organism evidence="2">
    <name type="scientific">viral metagenome</name>
    <dbReference type="NCBI Taxonomy" id="1070528"/>
    <lineage>
        <taxon>unclassified sequences</taxon>
        <taxon>metagenomes</taxon>
        <taxon>organismal metagenomes</taxon>
    </lineage>
</organism>
<dbReference type="InterPro" id="IPR021145">
    <property type="entry name" value="Portal_protein_SPP1_Gp6-like"/>
</dbReference>